<dbReference type="Gene3D" id="3.90.1200.10">
    <property type="match status" value="1"/>
</dbReference>
<reference evidence="2" key="1">
    <citation type="submission" date="2022-03" db="EMBL/GenBank/DDBJ databases">
        <authorList>
            <person name="Martin H S."/>
        </authorList>
    </citation>
    <scope>NUCLEOTIDE SEQUENCE</scope>
</reference>
<gene>
    <name evidence="2" type="ORF">IPOD504_LOCUS6508</name>
</gene>
<dbReference type="PANTHER" id="PTHR11012">
    <property type="entry name" value="PROTEIN KINASE-LIKE DOMAIN-CONTAINING"/>
    <property type="match status" value="1"/>
</dbReference>
<dbReference type="Proteomes" id="UP000837857">
    <property type="component" value="Chromosome 18"/>
</dbReference>
<evidence type="ECO:0000313" key="3">
    <source>
        <dbReference type="Proteomes" id="UP000837857"/>
    </source>
</evidence>
<feature type="domain" description="CHK kinase-like" evidence="1">
    <location>
        <begin position="126"/>
        <end position="323"/>
    </location>
</feature>
<protein>
    <recommendedName>
        <fullName evidence="1">CHK kinase-like domain-containing protein</fullName>
    </recommendedName>
</protein>
<dbReference type="EMBL" id="OW152830">
    <property type="protein sequence ID" value="CAH2048951.1"/>
    <property type="molecule type" value="Genomic_DNA"/>
</dbReference>
<dbReference type="SUPFAM" id="SSF56112">
    <property type="entry name" value="Protein kinase-like (PK-like)"/>
    <property type="match status" value="1"/>
</dbReference>
<name>A0ABN8I9L9_9NEOP</name>
<dbReference type="InterPro" id="IPR015897">
    <property type="entry name" value="CHK_kinase-like"/>
</dbReference>
<feature type="non-terminal residue" evidence="2">
    <location>
        <position position="1"/>
    </location>
</feature>
<evidence type="ECO:0000259" key="1">
    <source>
        <dbReference type="SMART" id="SM00587"/>
    </source>
</evidence>
<proteinExistence type="predicted"/>
<dbReference type="InterPro" id="IPR004119">
    <property type="entry name" value="EcKL"/>
</dbReference>
<evidence type="ECO:0000313" key="2">
    <source>
        <dbReference type="EMBL" id="CAH2048951.1"/>
    </source>
</evidence>
<dbReference type="PANTHER" id="PTHR11012:SF48">
    <property type="entry name" value="CHK KINASE-LIKE DOMAIN-CONTAINING PROTEIN-RELATED"/>
    <property type="match status" value="1"/>
</dbReference>
<organism evidence="2 3">
    <name type="scientific">Iphiclides podalirius</name>
    <name type="common">scarce swallowtail</name>
    <dbReference type="NCBI Taxonomy" id="110791"/>
    <lineage>
        <taxon>Eukaryota</taxon>
        <taxon>Metazoa</taxon>
        <taxon>Ecdysozoa</taxon>
        <taxon>Arthropoda</taxon>
        <taxon>Hexapoda</taxon>
        <taxon>Insecta</taxon>
        <taxon>Pterygota</taxon>
        <taxon>Neoptera</taxon>
        <taxon>Endopterygota</taxon>
        <taxon>Lepidoptera</taxon>
        <taxon>Glossata</taxon>
        <taxon>Ditrysia</taxon>
        <taxon>Papilionoidea</taxon>
        <taxon>Papilionidae</taxon>
        <taxon>Papilioninae</taxon>
        <taxon>Iphiclides</taxon>
    </lineage>
</organism>
<sequence length="421" mass="48776">MAYVTCPSVEDILTEKQMRTIVERSLGATAAQIVACDKRPAVTGLAGFLGDHFRVTIHVKVDGSVKKLRLFVKTVPALNRPKADFINKHGYFRREMVALRLSEEMRGAEGPNPWCSRVYLCNEGALVMPDLAPEGYKTFRSHETLDLKHSLVTAASIARFHASFANYATRRGIEDKRAYNFLQECVDVAVEPTFCESPWLRAAAKLSVNFLQAFSKKFAQYPADLERLLVERYLEACAELKEHEDTLNVIIHKDLWINNIMFKHSGDEPTNALLIDFQCLRYGPPAFDLMIFLYLTTVRRFRERHERTIIRHYYDVFTESLDDATKGRLKEFNYSREAFLVWCERSRMFAAFEAIGIFPFVLMDPASAQKTFDDPATYFKYCEVDRTEPVLDYCRLSRVYMERQLEVNEEFVERYVLNQPH</sequence>
<dbReference type="InterPro" id="IPR011009">
    <property type="entry name" value="Kinase-like_dom_sf"/>
</dbReference>
<dbReference type="Pfam" id="PF02958">
    <property type="entry name" value="EcKL"/>
    <property type="match status" value="1"/>
</dbReference>
<dbReference type="SMART" id="SM00587">
    <property type="entry name" value="CHK"/>
    <property type="match status" value="1"/>
</dbReference>
<keyword evidence="3" id="KW-1185">Reference proteome</keyword>
<accession>A0ABN8I9L9</accession>